<accession>A0ABY5KUM3</accession>
<dbReference type="EMBL" id="CP101988">
    <property type="protein sequence ID" value="UUI74149.1"/>
    <property type="molecule type" value="Genomic_DNA"/>
</dbReference>
<evidence type="ECO:0000313" key="2">
    <source>
        <dbReference type="EMBL" id="UUI74149.1"/>
    </source>
</evidence>
<evidence type="ECO:0000259" key="1">
    <source>
        <dbReference type="PROSITE" id="PS51352"/>
    </source>
</evidence>
<dbReference type="InterPro" id="IPR013766">
    <property type="entry name" value="Thioredoxin_domain"/>
</dbReference>
<dbReference type="SUPFAM" id="SSF52833">
    <property type="entry name" value="Thioredoxin-like"/>
    <property type="match status" value="1"/>
</dbReference>
<evidence type="ECO:0000313" key="3">
    <source>
        <dbReference type="Proteomes" id="UP001316189"/>
    </source>
</evidence>
<name>A0ABY5KUM3_9CELL</name>
<sequence>MSAGAGQEPGQAVLTAADLGARLGQRATFVQVSSAFCLPCRAARRVLAQVADQHEGVAHVEIDVADHLELGEWLGIRATPTVLVLDANGAERVRATGAPTLAQARAALARVIGSLESSSSA</sequence>
<dbReference type="RefSeq" id="WP_227569819.1">
    <property type="nucleotide sequence ID" value="NZ_CP101988.1"/>
</dbReference>
<dbReference type="Proteomes" id="UP001316189">
    <property type="component" value="Chromosome"/>
</dbReference>
<dbReference type="InterPro" id="IPR036249">
    <property type="entry name" value="Thioredoxin-like_sf"/>
</dbReference>
<protein>
    <submittedName>
        <fullName evidence="2">Thioredoxin family protein</fullName>
    </submittedName>
</protein>
<reference evidence="2 3" key="1">
    <citation type="submission" date="2022-07" db="EMBL/GenBank/DDBJ databases">
        <title>Novel species in genus cellulomonas.</title>
        <authorList>
            <person name="Ye L."/>
        </authorList>
    </citation>
    <scope>NUCLEOTIDE SEQUENCE [LARGE SCALE GENOMIC DNA]</scope>
    <source>
        <strain evidence="3">zg-Y338</strain>
    </source>
</reference>
<proteinExistence type="predicted"/>
<dbReference type="PROSITE" id="PS51352">
    <property type="entry name" value="THIOREDOXIN_2"/>
    <property type="match status" value="1"/>
</dbReference>
<dbReference type="Pfam" id="PF00085">
    <property type="entry name" value="Thioredoxin"/>
    <property type="match status" value="1"/>
</dbReference>
<dbReference type="CDD" id="cd02947">
    <property type="entry name" value="TRX_family"/>
    <property type="match status" value="1"/>
</dbReference>
<organism evidence="2 3">
    <name type="scientific">Cellulomonas chengniuliangii</name>
    <dbReference type="NCBI Taxonomy" id="2968084"/>
    <lineage>
        <taxon>Bacteria</taxon>
        <taxon>Bacillati</taxon>
        <taxon>Actinomycetota</taxon>
        <taxon>Actinomycetes</taxon>
        <taxon>Micrococcales</taxon>
        <taxon>Cellulomonadaceae</taxon>
        <taxon>Cellulomonas</taxon>
    </lineage>
</organism>
<gene>
    <name evidence="2" type="ORF">NP064_09955</name>
</gene>
<keyword evidence="3" id="KW-1185">Reference proteome</keyword>
<feature type="domain" description="Thioredoxin" evidence="1">
    <location>
        <begin position="1"/>
        <end position="113"/>
    </location>
</feature>
<dbReference type="Gene3D" id="3.40.30.10">
    <property type="entry name" value="Glutaredoxin"/>
    <property type="match status" value="1"/>
</dbReference>